<name>A0A0A3AMF3_9PAST</name>
<gene>
    <name evidence="8" type="ORF">OA57_05570</name>
</gene>
<evidence type="ECO:0000259" key="7">
    <source>
        <dbReference type="Pfam" id="PF21726"/>
    </source>
</evidence>
<dbReference type="Pfam" id="PF21726">
    <property type="entry name" value="DUF6862"/>
    <property type="match status" value="1"/>
</dbReference>
<dbReference type="GO" id="GO:0090729">
    <property type="term" value="F:toxin activity"/>
    <property type="evidence" value="ECO:0007669"/>
    <property type="project" value="UniProtKB-KW"/>
</dbReference>
<reference evidence="8 9" key="1">
    <citation type="submission" date="2014-11" db="EMBL/GenBank/DDBJ databases">
        <title>Draft genome sequence of Chelonobacter oris 1662T, associated with respiratory disease in Hermann's Tortoises.</title>
        <authorList>
            <person name="Kudirkiene E."/>
            <person name="Hansen M.J."/>
            <person name="Bojesen A.M."/>
        </authorList>
    </citation>
    <scope>NUCLEOTIDE SEQUENCE [LARGE SCALE GENOMIC DNA]</scope>
    <source>
        <strain evidence="8 9">1662</strain>
    </source>
</reference>
<feature type="domain" description="VENN motif-containing" evidence="5">
    <location>
        <begin position="3"/>
        <end position="25"/>
    </location>
</feature>
<evidence type="ECO:0000256" key="3">
    <source>
        <dbReference type="ARBA" id="ARBA00022913"/>
    </source>
</evidence>
<evidence type="ECO:0000259" key="5">
    <source>
        <dbReference type="Pfam" id="PF04829"/>
    </source>
</evidence>
<dbReference type="Pfam" id="PF13930">
    <property type="entry name" value="Endonuclea_NS_2"/>
    <property type="match status" value="1"/>
</dbReference>
<protein>
    <submittedName>
        <fullName evidence="8">Uncharacterized protein</fullName>
    </submittedName>
</protein>
<evidence type="ECO:0000259" key="6">
    <source>
        <dbReference type="Pfam" id="PF13930"/>
    </source>
</evidence>
<keyword evidence="3" id="KW-1266">Target cell cytoplasm</keyword>
<feature type="domain" description="Type VII secretion system protein EssD-like" evidence="6">
    <location>
        <begin position="338"/>
        <end position="418"/>
    </location>
</feature>
<dbReference type="InterPro" id="IPR044927">
    <property type="entry name" value="Endonuclea_NS_2"/>
</dbReference>
<evidence type="ECO:0000313" key="9">
    <source>
        <dbReference type="Proteomes" id="UP000030380"/>
    </source>
</evidence>
<dbReference type="InterPro" id="IPR006914">
    <property type="entry name" value="VENN_dom"/>
</dbReference>
<keyword evidence="9" id="KW-1185">Reference proteome</keyword>
<dbReference type="Proteomes" id="UP000030380">
    <property type="component" value="Unassembled WGS sequence"/>
</dbReference>
<keyword evidence="4" id="KW-0843">Virulence</keyword>
<dbReference type="Pfam" id="PF04829">
    <property type="entry name" value="PT-VENN"/>
    <property type="match status" value="1"/>
</dbReference>
<dbReference type="EMBL" id="JSUM01000009">
    <property type="protein sequence ID" value="KGQ70578.1"/>
    <property type="molecule type" value="Genomic_DNA"/>
</dbReference>
<dbReference type="AlphaFoldDB" id="A0A0A3AMF3"/>
<evidence type="ECO:0000256" key="2">
    <source>
        <dbReference type="ARBA" id="ARBA00022656"/>
    </source>
</evidence>
<comment type="subcellular location">
    <subcellularLocation>
        <location evidence="1">Target cell</location>
        <location evidence="1">Target cell cytoplasm</location>
    </subcellularLocation>
</comment>
<accession>A0A0A3AMF3</accession>
<dbReference type="InterPro" id="IPR049271">
    <property type="entry name" value="DUF6862"/>
</dbReference>
<sequence>MANNGTDAYQGAATAKSAVENNYLFKQEAERQAELLTKQEKEGLTDKEREELTELRKLDDKRDRNLQIACYSGMTAACANELIILSETFHSYDTPQTELKNVDTRTEYLDVATKYGEVKRQYAEDVAREALVKIASDNIADSAELVKVTAKAITGDETSQVQLHEIGKAIKALVQSPITTISDSIKSQLAEADRLEAIGQSREADVMRMQVYLSSELGVISGLSSIASITPSALKTAAKYELVVDPSILSANGFGGVKIVRKIDGVEDIHVDVNIARQKGSEAYKAINELRPSAAYNLSNGTYFRTNQHGYVEEISFKPDFDNKGVRDSRQTLIGKEGISGDVGGHIQACAMGGSCDRYNLFPQNSNFNNSAYKVYFENIIKRAAMNGNEIDNVTIKFTRNNPALSRPSKLEVMFTIDGKPQVEEFINRYGGGK</sequence>
<proteinExistence type="predicted"/>
<evidence type="ECO:0000313" key="8">
    <source>
        <dbReference type="EMBL" id="KGQ70578.1"/>
    </source>
</evidence>
<comment type="caution">
    <text evidence="8">The sequence shown here is derived from an EMBL/GenBank/DDBJ whole genome shotgun (WGS) entry which is preliminary data.</text>
</comment>
<evidence type="ECO:0000256" key="1">
    <source>
        <dbReference type="ARBA" id="ARBA00004219"/>
    </source>
</evidence>
<feature type="domain" description="DUF6862" evidence="7">
    <location>
        <begin position="27"/>
        <end position="94"/>
    </location>
</feature>
<evidence type="ECO:0000256" key="4">
    <source>
        <dbReference type="ARBA" id="ARBA00023026"/>
    </source>
</evidence>
<keyword evidence="2" id="KW-0800">Toxin</keyword>
<dbReference type="STRING" id="505317.OA57_05570"/>
<organism evidence="8 9">
    <name type="scientific">Chelonobacter oris</name>
    <dbReference type="NCBI Taxonomy" id="505317"/>
    <lineage>
        <taxon>Bacteria</taxon>
        <taxon>Pseudomonadati</taxon>
        <taxon>Pseudomonadota</taxon>
        <taxon>Gammaproteobacteria</taxon>
        <taxon>Pasteurellales</taxon>
        <taxon>Pasteurellaceae</taxon>
        <taxon>Chelonobacter</taxon>
    </lineage>
</organism>